<evidence type="ECO:0000259" key="8">
    <source>
        <dbReference type="PROSITE" id="PS50072"/>
    </source>
</evidence>
<sequence length="188" mass="21175">MSSIADEDYSRSVTLETSFGDLTVELYYKDAPRACRNFMELSRGHHYDGVTFHRVIKNFLVQAGDLSGTGKGIKSIYGAKFEDEIKPQLNHTAAGILSMANTGPNTNGTQFFITLAPCPSLDGKHTIFGRVCRGMDTIVEIGNVPTDDNDRYSFVVLFSIILFNKSWLLLFEFSSQTRQWFQSYLFLN</sequence>
<dbReference type="EC" id="5.2.1.8" evidence="7"/>
<evidence type="ECO:0000256" key="2">
    <source>
        <dbReference type="ARBA" id="ARBA00022574"/>
    </source>
</evidence>
<proteinExistence type="inferred from homology"/>
<keyword evidence="10" id="KW-1185">Reference proteome</keyword>
<evidence type="ECO:0000256" key="3">
    <source>
        <dbReference type="ARBA" id="ARBA00022737"/>
    </source>
</evidence>
<comment type="function">
    <text evidence="7">PPIases accelerate the folding of proteins. It catalyzes the cis-trans isomerization of proline imidic peptide bonds in oligopeptides.</text>
</comment>
<dbReference type="GO" id="GO:0071013">
    <property type="term" value="C:catalytic step 2 spliceosome"/>
    <property type="evidence" value="ECO:0007669"/>
    <property type="project" value="TreeGrafter"/>
</dbReference>
<evidence type="ECO:0000256" key="1">
    <source>
        <dbReference type="ARBA" id="ARBA00000971"/>
    </source>
</evidence>
<dbReference type="FunFam" id="2.40.100.10:FF:000003">
    <property type="entry name" value="Peptidylprolyl isomerase domain and WD repeat-containing 1"/>
    <property type="match status" value="1"/>
</dbReference>
<keyword evidence="5" id="KW-0143">Chaperone</keyword>
<comment type="caution">
    <text evidence="9">The sequence shown here is derived from an EMBL/GenBank/DDBJ whole genome shotgun (WGS) entry which is preliminary data.</text>
</comment>
<dbReference type="GO" id="GO:0006457">
    <property type="term" value="P:protein folding"/>
    <property type="evidence" value="ECO:0007669"/>
    <property type="project" value="InterPro"/>
</dbReference>
<evidence type="ECO:0000313" key="9">
    <source>
        <dbReference type="EMBL" id="PRQ25524.1"/>
    </source>
</evidence>
<evidence type="ECO:0000256" key="6">
    <source>
        <dbReference type="ARBA" id="ARBA00023235"/>
    </source>
</evidence>
<organism evidence="9 10">
    <name type="scientific">Rosa chinensis</name>
    <name type="common">China rose</name>
    <dbReference type="NCBI Taxonomy" id="74649"/>
    <lineage>
        <taxon>Eukaryota</taxon>
        <taxon>Viridiplantae</taxon>
        <taxon>Streptophyta</taxon>
        <taxon>Embryophyta</taxon>
        <taxon>Tracheophyta</taxon>
        <taxon>Spermatophyta</taxon>
        <taxon>Magnoliopsida</taxon>
        <taxon>eudicotyledons</taxon>
        <taxon>Gunneridae</taxon>
        <taxon>Pentapetalae</taxon>
        <taxon>rosids</taxon>
        <taxon>fabids</taxon>
        <taxon>Rosales</taxon>
        <taxon>Rosaceae</taxon>
        <taxon>Rosoideae</taxon>
        <taxon>Rosoideae incertae sedis</taxon>
        <taxon>Rosa</taxon>
    </lineage>
</organism>
<dbReference type="SUPFAM" id="SSF50891">
    <property type="entry name" value="Cyclophilin-like"/>
    <property type="match status" value="1"/>
</dbReference>
<accession>A0A2P6PUD6</accession>
<feature type="domain" description="PPIase cyclophilin-type" evidence="8">
    <location>
        <begin position="9"/>
        <end position="151"/>
    </location>
</feature>
<dbReference type="EMBL" id="PDCK01000044">
    <property type="protein sequence ID" value="PRQ25524.1"/>
    <property type="molecule type" value="Genomic_DNA"/>
</dbReference>
<evidence type="ECO:0000256" key="5">
    <source>
        <dbReference type="ARBA" id="ARBA00023186"/>
    </source>
</evidence>
<keyword evidence="6 7" id="KW-0413">Isomerase</keyword>
<keyword evidence="2" id="KW-0853">WD repeat</keyword>
<dbReference type="Proteomes" id="UP000238479">
    <property type="component" value="Chromosome 6"/>
</dbReference>
<dbReference type="PANTHER" id="PTHR45625:SF4">
    <property type="entry name" value="PEPTIDYLPROLYL ISOMERASE DOMAIN AND WD REPEAT-CONTAINING PROTEIN 1"/>
    <property type="match status" value="1"/>
</dbReference>
<dbReference type="AlphaFoldDB" id="A0A2P6PUD6"/>
<dbReference type="PROSITE" id="PS00170">
    <property type="entry name" value="CSA_PPIASE_1"/>
    <property type="match status" value="1"/>
</dbReference>
<dbReference type="STRING" id="74649.A0A2P6PUD6"/>
<dbReference type="GO" id="GO:0003755">
    <property type="term" value="F:peptidyl-prolyl cis-trans isomerase activity"/>
    <property type="evidence" value="ECO:0007669"/>
    <property type="project" value="UniProtKB-UniRule"/>
</dbReference>
<keyword evidence="3" id="KW-0677">Repeat</keyword>
<dbReference type="InterPro" id="IPR002130">
    <property type="entry name" value="Cyclophilin-type_PPIase_dom"/>
</dbReference>
<dbReference type="PANTHER" id="PTHR45625">
    <property type="entry name" value="PEPTIDYL-PROLYL CIS-TRANS ISOMERASE-RELATED"/>
    <property type="match status" value="1"/>
</dbReference>
<dbReference type="Gene3D" id="2.40.100.10">
    <property type="entry name" value="Cyclophilin-like"/>
    <property type="match status" value="1"/>
</dbReference>
<dbReference type="Gramene" id="PRQ25524">
    <property type="protein sequence ID" value="PRQ25524"/>
    <property type="gene ID" value="RchiOBHm_Chr6g0284611"/>
</dbReference>
<reference evidence="9 10" key="1">
    <citation type="journal article" date="2018" name="Nat. Genet.">
        <title>The Rosa genome provides new insights in the design of modern roses.</title>
        <authorList>
            <person name="Bendahmane M."/>
        </authorList>
    </citation>
    <scope>NUCLEOTIDE SEQUENCE [LARGE SCALE GENOMIC DNA]</scope>
    <source>
        <strain evidence="10">cv. Old Blush</strain>
    </source>
</reference>
<protein>
    <recommendedName>
        <fullName evidence="7">Peptidyl-prolyl cis-trans isomerase</fullName>
        <shortName evidence="7">PPIase</shortName>
        <ecNumber evidence="7">5.2.1.8</ecNumber>
    </recommendedName>
</protein>
<comment type="similarity">
    <text evidence="7">Belongs to the cyclophilin-type PPIase family.</text>
</comment>
<gene>
    <name evidence="9" type="ORF">RchiOBHm_Chr6g0284611</name>
</gene>
<dbReference type="InterPro" id="IPR044666">
    <property type="entry name" value="Cyclophilin_A-like"/>
</dbReference>
<name>A0A2P6PUD6_ROSCH</name>
<comment type="catalytic activity">
    <reaction evidence="1 7">
        <text>[protein]-peptidylproline (omega=180) = [protein]-peptidylproline (omega=0)</text>
        <dbReference type="Rhea" id="RHEA:16237"/>
        <dbReference type="Rhea" id="RHEA-COMP:10747"/>
        <dbReference type="Rhea" id="RHEA-COMP:10748"/>
        <dbReference type="ChEBI" id="CHEBI:83833"/>
        <dbReference type="ChEBI" id="CHEBI:83834"/>
        <dbReference type="EC" id="5.2.1.8"/>
    </reaction>
</comment>
<evidence type="ECO:0000313" key="10">
    <source>
        <dbReference type="Proteomes" id="UP000238479"/>
    </source>
</evidence>
<dbReference type="InterPro" id="IPR029000">
    <property type="entry name" value="Cyclophilin-like_dom_sf"/>
</dbReference>
<dbReference type="Pfam" id="PF00160">
    <property type="entry name" value="Pro_isomerase"/>
    <property type="match status" value="1"/>
</dbReference>
<evidence type="ECO:0000256" key="4">
    <source>
        <dbReference type="ARBA" id="ARBA00023110"/>
    </source>
</evidence>
<dbReference type="OrthoDB" id="271386at2759"/>
<dbReference type="InterPro" id="IPR020892">
    <property type="entry name" value="Cyclophilin-type_PPIase_CS"/>
</dbReference>
<keyword evidence="4 7" id="KW-0697">Rotamase</keyword>
<dbReference type="PROSITE" id="PS50072">
    <property type="entry name" value="CSA_PPIASE_2"/>
    <property type="match status" value="1"/>
</dbReference>
<evidence type="ECO:0000256" key="7">
    <source>
        <dbReference type="RuleBase" id="RU363019"/>
    </source>
</evidence>
<dbReference type="PRINTS" id="PR00153">
    <property type="entry name" value="CSAPPISMRASE"/>
</dbReference>